<dbReference type="PIRSF" id="PIRSF024492">
    <property type="entry name" value="UCP024492"/>
    <property type="match status" value="1"/>
</dbReference>
<dbReference type="AlphaFoldDB" id="A0A921JZ00"/>
<dbReference type="PANTHER" id="PTHR39337">
    <property type="entry name" value="BLR5642 PROTEIN"/>
    <property type="match status" value="1"/>
</dbReference>
<proteinExistence type="predicted"/>
<dbReference type="EMBL" id="DYXM01000218">
    <property type="protein sequence ID" value="HJE91547.1"/>
    <property type="molecule type" value="Genomic_DNA"/>
</dbReference>
<dbReference type="InterPro" id="IPR014519">
    <property type="entry name" value="UCP024492"/>
</dbReference>
<name>A0A921JZ00_9ACTN</name>
<dbReference type="InterPro" id="IPR007438">
    <property type="entry name" value="DUF488"/>
</dbReference>
<dbReference type="PANTHER" id="PTHR39337:SF1">
    <property type="entry name" value="BLR5642 PROTEIN"/>
    <property type="match status" value="1"/>
</dbReference>
<dbReference type="Pfam" id="PF04343">
    <property type="entry name" value="DUF488"/>
    <property type="match status" value="1"/>
</dbReference>
<reference evidence="1" key="2">
    <citation type="submission" date="2021-09" db="EMBL/GenBank/DDBJ databases">
        <authorList>
            <person name="Gilroy R."/>
        </authorList>
    </citation>
    <scope>NUCLEOTIDE SEQUENCE</scope>
    <source>
        <strain evidence="1">ChiGjej1B1-18357</strain>
    </source>
</reference>
<evidence type="ECO:0000313" key="1">
    <source>
        <dbReference type="EMBL" id="HJE91547.1"/>
    </source>
</evidence>
<protein>
    <submittedName>
        <fullName evidence="1">DUF488 domain-containing protein</fullName>
    </submittedName>
</protein>
<accession>A0A921JZ00</accession>
<comment type="caution">
    <text evidence="1">The sequence shown here is derived from an EMBL/GenBank/DDBJ whole genome shotgun (WGS) entry which is preliminary data.</text>
</comment>
<reference evidence="1" key="1">
    <citation type="journal article" date="2021" name="PeerJ">
        <title>Extensive microbial diversity within the chicken gut microbiome revealed by metagenomics and culture.</title>
        <authorList>
            <person name="Gilroy R."/>
            <person name="Ravi A."/>
            <person name="Getino M."/>
            <person name="Pursley I."/>
            <person name="Horton D.L."/>
            <person name="Alikhan N.F."/>
            <person name="Baker D."/>
            <person name="Gharbi K."/>
            <person name="Hall N."/>
            <person name="Watson M."/>
            <person name="Adriaenssens E.M."/>
            <person name="Foster-Nyarko E."/>
            <person name="Jarju S."/>
            <person name="Secka A."/>
            <person name="Antonio M."/>
            <person name="Oren A."/>
            <person name="Chaudhuri R.R."/>
            <person name="La Ragione R."/>
            <person name="Hildebrand F."/>
            <person name="Pallen M.J."/>
        </authorList>
    </citation>
    <scope>NUCLEOTIDE SEQUENCE</scope>
    <source>
        <strain evidence="1">ChiGjej1B1-18357</strain>
    </source>
</reference>
<sequence>MAFFTIGHSTRTIDEFLGLLREAGVDLLVDVRRLPGSNRHPQFNADALSRSLDDAGVGYTRIEELTGRRGRDKEVPFDVNGFWRNRSFHNYADWAMTSEFRAGLDRLRSAGEDAIPAVMCSEAVWWRCHRRLIADNLLAAGEDVRHIMRPGVIEHAELTRGAVVDPETRQVTYPASGGEA</sequence>
<dbReference type="RefSeq" id="WP_303914077.1">
    <property type="nucleotide sequence ID" value="NZ_DYXM01000218.1"/>
</dbReference>
<organism evidence="1 2">
    <name type="scientific">Dietzia timorensis</name>
    <dbReference type="NCBI Taxonomy" id="499555"/>
    <lineage>
        <taxon>Bacteria</taxon>
        <taxon>Bacillati</taxon>
        <taxon>Actinomycetota</taxon>
        <taxon>Actinomycetes</taxon>
        <taxon>Mycobacteriales</taxon>
        <taxon>Dietziaceae</taxon>
        <taxon>Dietzia</taxon>
    </lineage>
</organism>
<evidence type="ECO:0000313" key="2">
    <source>
        <dbReference type="Proteomes" id="UP000776650"/>
    </source>
</evidence>
<gene>
    <name evidence="1" type="ORF">K8V11_11135</name>
</gene>
<dbReference type="Proteomes" id="UP000776650">
    <property type="component" value="Unassembled WGS sequence"/>
</dbReference>